<dbReference type="EMBL" id="CP155447">
    <property type="protein sequence ID" value="XBH01651.1"/>
    <property type="molecule type" value="Genomic_DNA"/>
</dbReference>
<reference evidence="6" key="1">
    <citation type="submission" date="2024-05" db="EMBL/GenBank/DDBJ databases">
        <title>Planctomycetes of the genus Singulisphaera possess chitinolytic capabilities.</title>
        <authorList>
            <person name="Ivanova A."/>
        </authorList>
    </citation>
    <scope>NUCLEOTIDE SEQUENCE</scope>
    <source>
        <strain evidence="6">Ch08T</strain>
    </source>
</reference>
<dbReference type="PANTHER" id="PTHR31595">
    <property type="entry name" value="LONG-CHAIN-ALCOHOL O-FATTY-ACYLTRANSFERASE 3-RELATED"/>
    <property type="match status" value="1"/>
</dbReference>
<evidence type="ECO:0000256" key="1">
    <source>
        <dbReference type="ARBA" id="ARBA00004141"/>
    </source>
</evidence>
<evidence type="ECO:0000256" key="3">
    <source>
        <dbReference type="ARBA" id="ARBA00022989"/>
    </source>
</evidence>
<feature type="transmembrane region" description="Helical" evidence="5">
    <location>
        <begin position="121"/>
        <end position="141"/>
    </location>
</feature>
<comment type="subcellular location">
    <subcellularLocation>
        <location evidence="1">Membrane</location>
        <topology evidence="1">Multi-pass membrane protein</topology>
    </subcellularLocation>
</comment>
<keyword evidence="3 5" id="KW-1133">Transmembrane helix</keyword>
<accession>A0AAU7CAA9</accession>
<feature type="transmembrane region" description="Helical" evidence="5">
    <location>
        <begin position="289"/>
        <end position="307"/>
    </location>
</feature>
<dbReference type="PANTHER" id="PTHR31595:SF57">
    <property type="entry name" value="OS04G0481900 PROTEIN"/>
    <property type="match status" value="1"/>
</dbReference>
<sequence>MTKDVGWLFLAILVAYGFAMVAPLPRYRLRGRVGAFIGWCFVPLILVCPLLIPSANLGLRAASAFASGDITFKMIEYFCHWDKVDRRIVLREYYRFLIPFPILSAVYPDHKRRLLRPECPWPLVLRLFGGIVGCAIALLAVRALSGIALVRSCFALNHAVMLLTFVLAIESLSRALCALERLAGFDTTPIIRNAYLSRTVSEFWRRYNGRIHDWLYRNVFQATGGRRTPVRSLLLVFLISGLFHEAMFALATSRLTGYQFAFFTIQGPAALASGRLERLAKRGGIAGQIMAHGATILFVAVTSVLFFDGVGKVFPFLYVSQSPLW</sequence>
<evidence type="ECO:0000256" key="4">
    <source>
        <dbReference type="ARBA" id="ARBA00023136"/>
    </source>
</evidence>
<dbReference type="Pfam" id="PF03062">
    <property type="entry name" value="MBOAT"/>
    <property type="match status" value="1"/>
</dbReference>
<evidence type="ECO:0000256" key="5">
    <source>
        <dbReference type="SAM" id="Phobius"/>
    </source>
</evidence>
<name>A0AAU7CAA9_9BACT</name>
<evidence type="ECO:0000313" key="6">
    <source>
        <dbReference type="EMBL" id="XBH01651.1"/>
    </source>
</evidence>
<dbReference type="GO" id="GO:0016020">
    <property type="term" value="C:membrane"/>
    <property type="evidence" value="ECO:0007669"/>
    <property type="project" value="UniProtKB-SubCell"/>
</dbReference>
<dbReference type="GO" id="GO:0006629">
    <property type="term" value="P:lipid metabolic process"/>
    <property type="evidence" value="ECO:0007669"/>
    <property type="project" value="InterPro"/>
</dbReference>
<keyword evidence="4 5" id="KW-0472">Membrane</keyword>
<dbReference type="AlphaFoldDB" id="A0AAU7CAA9"/>
<feature type="transmembrane region" description="Helical" evidence="5">
    <location>
        <begin position="33"/>
        <end position="52"/>
    </location>
</feature>
<protein>
    <submittedName>
        <fullName evidence="6">MBOAT family O-acyltransferase</fullName>
        <ecNumber evidence="6">2.3.-.-</ecNumber>
    </submittedName>
</protein>
<feature type="transmembrane region" description="Helical" evidence="5">
    <location>
        <begin position="6"/>
        <end position="24"/>
    </location>
</feature>
<keyword evidence="6" id="KW-0808">Transferase</keyword>
<keyword evidence="2 5" id="KW-0812">Transmembrane</keyword>
<dbReference type="InterPro" id="IPR044851">
    <property type="entry name" value="Wax_synthase"/>
</dbReference>
<dbReference type="InterPro" id="IPR004299">
    <property type="entry name" value="MBOAT_fam"/>
</dbReference>
<gene>
    <name evidence="6" type="ORF">V5E97_25295</name>
</gene>
<dbReference type="EC" id="2.3.-.-" evidence="6"/>
<feature type="transmembrane region" description="Helical" evidence="5">
    <location>
        <begin position="233"/>
        <end position="251"/>
    </location>
</feature>
<keyword evidence="6" id="KW-0012">Acyltransferase</keyword>
<feature type="transmembrane region" description="Helical" evidence="5">
    <location>
        <begin position="147"/>
        <end position="169"/>
    </location>
</feature>
<organism evidence="6">
    <name type="scientific">Singulisphaera sp. Ch08</name>
    <dbReference type="NCBI Taxonomy" id="3120278"/>
    <lineage>
        <taxon>Bacteria</taxon>
        <taxon>Pseudomonadati</taxon>
        <taxon>Planctomycetota</taxon>
        <taxon>Planctomycetia</taxon>
        <taxon>Isosphaerales</taxon>
        <taxon>Isosphaeraceae</taxon>
        <taxon>Singulisphaera</taxon>
    </lineage>
</organism>
<proteinExistence type="predicted"/>
<evidence type="ECO:0000256" key="2">
    <source>
        <dbReference type="ARBA" id="ARBA00022692"/>
    </source>
</evidence>
<dbReference type="GO" id="GO:0008374">
    <property type="term" value="F:O-acyltransferase activity"/>
    <property type="evidence" value="ECO:0007669"/>
    <property type="project" value="InterPro"/>
</dbReference>
<dbReference type="RefSeq" id="WP_406694395.1">
    <property type="nucleotide sequence ID" value="NZ_CP155447.1"/>
</dbReference>